<dbReference type="GO" id="GO:0005737">
    <property type="term" value="C:cytoplasm"/>
    <property type="evidence" value="ECO:0007669"/>
    <property type="project" value="UniProtKB-SubCell"/>
</dbReference>
<evidence type="ECO:0000313" key="18">
    <source>
        <dbReference type="EMBL" id="CDQ98249.1"/>
    </source>
</evidence>
<reference evidence="18" key="2">
    <citation type="submission" date="2014-03" db="EMBL/GenBank/DDBJ databases">
        <authorList>
            <person name="Genoscope - CEA"/>
        </authorList>
    </citation>
    <scope>NUCLEOTIDE SEQUENCE</scope>
</reference>
<keyword evidence="7" id="KW-0723">Serine/threonine-protein kinase</keyword>
<dbReference type="GO" id="GO:0005524">
    <property type="term" value="F:ATP binding"/>
    <property type="evidence" value="ECO:0007669"/>
    <property type="project" value="UniProtKB-KW"/>
</dbReference>
<feature type="compositionally biased region" description="Polar residues" evidence="17">
    <location>
        <begin position="102"/>
        <end position="113"/>
    </location>
</feature>
<reference evidence="18" key="1">
    <citation type="journal article" date="2014" name="Nat. Commun.">
        <title>The rainbow trout genome provides novel insights into evolution after whole-genome duplication in vertebrates.</title>
        <authorList>
            <person name="Berthelot C."/>
            <person name="Brunet F."/>
            <person name="Chalopin D."/>
            <person name="Juanchich A."/>
            <person name="Bernard M."/>
            <person name="Noel B."/>
            <person name="Bento P."/>
            <person name="Da Silva C."/>
            <person name="Labadie K."/>
            <person name="Alberti A."/>
            <person name="Aury J.M."/>
            <person name="Louis A."/>
            <person name="Dehais P."/>
            <person name="Bardou P."/>
            <person name="Montfort J."/>
            <person name="Klopp C."/>
            <person name="Cabau C."/>
            <person name="Gaspin C."/>
            <person name="Thorgaard G.H."/>
            <person name="Boussaha M."/>
            <person name="Quillet E."/>
            <person name="Guyomard R."/>
            <person name="Galiana D."/>
            <person name="Bobe J."/>
            <person name="Volff J.N."/>
            <person name="Genet C."/>
            <person name="Wincker P."/>
            <person name="Jaillon O."/>
            <person name="Roest Crollius H."/>
            <person name="Guiguen Y."/>
        </authorList>
    </citation>
    <scope>NUCLEOTIDE SEQUENCE [LARGE SCALE GENOMIC DNA]</scope>
</reference>
<dbReference type="PANTHER" id="PTHR47167">
    <property type="entry name" value="SERINE/THREONINE-PROTEIN KINASE TAO1-LIKE PROTEIN"/>
    <property type="match status" value="1"/>
</dbReference>
<evidence type="ECO:0000256" key="3">
    <source>
        <dbReference type="ARBA" id="ARBA00008874"/>
    </source>
</evidence>
<dbReference type="AlphaFoldDB" id="A0A060Z997"/>
<dbReference type="InterPro" id="IPR051234">
    <property type="entry name" value="TAO_STE20_kinase"/>
</dbReference>
<keyword evidence="5" id="KW-1003">Cell membrane</keyword>
<evidence type="ECO:0000256" key="17">
    <source>
        <dbReference type="SAM" id="MobiDB-lite"/>
    </source>
</evidence>
<evidence type="ECO:0000256" key="6">
    <source>
        <dbReference type="ARBA" id="ARBA00022490"/>
    </source>
</evidence>
<dbReference type="GO" id="GO:0004674">
    <property type="term" value="F:protein serine/threonine kinase activity"/>
    <property type="evidence" value="ECO:0007669"/>
    <property type="project" value="UniProtKB-KW"/>
</dbReference>
<gene>
    <name evidence="18" type="ORF">GSONMT00000093001</name>
</gene>
<dbReference type="Proteomes" id="UP000193380">
    <property type="component" value="Unassembled WGS sequence"/>
</dbReference>
<evidence type="ECO:0000256" key="9">
    <source>
        <dbReference type="ARBA" id="ARBA00022741"/>
    </source>
</evidence>
<feature type="non-terminal residue" evidence="18">
    <location>
        <position position="1"/>
    </location>
</feature>
<feature type="region of interest" description="Disordered" evidence="17">
    <location>
        <begin position="153"/>
        <end position="196"/>
    </location>
</feature>
<comment type="catalytic activity">
    <reaction evidence="16">
        <text>L-seryl-[protein] + ATP = O-phospho-L-seryl-[protein] + ADP + H(+)</text>
        <dbReference type="Rhea" id="RHEA:17989"/>
        <dbReference type="Rhea" id="RHEA-COMP:9863"/>
        <dbReference type="Rhea" id="RHEA-COMP:11604"/>
        <dbReference type="ChEBI" id="CHEBI:15378"/>
        <dbReference type="ChEBI" id="CHEBI:29999"/>
        <dbReference type="ChEBI" id="CHEBI:30616"/>
        <dbReference type="ChEBI" id="CHEBI:83421"/>
        <dbReference type="ChEBI" id="CHEBI:456216"/>
        <dbReference type="EC" id="2.7.11.1"/>
    </reaction>
</comment>
<feature type="compositionally biased region" description="Basic and acidic residues" evidence="17">
    <location>
        <begin position="158"/>
        <end position="180"/>
    </location>
</feature>
<dbReference type="GO" id="GO:0051493">
    <property type="term" value="P:regulation of cytoskeleton organization"/>
    <property type="evidence" value="ECO:0007669"/>
    <property type="project" value="TreeGrafter"/>
</dbReference>
<keyword evidence="13" id="KW-0175">Coiled coil</keyword>
<name>A0A060Z997_ONCMY</name>
<proteinExistence type="inferred from homology"/>
<evidence type="ECO:0000256" key="8">
    <source>
        <dbReference type="ARBA" id="ARBA00022679"/>
    </source>
</evidence>
<keyword evidence="6" id="KW-0963">Cytoplasm</keyword>
<evidence type="ECO:0000256" key="15">
    <source>
        <dbReference type="ARBA" id="ARBA00047899"/>
    </source>
</evidence>
<evidence type="ECO:0000256" key="5">
    <source>
        <dbReference type="ARBA" id="ARBA00022475"/>
    </source>
</evidence>
<dbReference type="STRING" id="8022.A0A060Z997"/>
<keyword evidence="14" id="KW-0472">Membrane</keyword>
<dbReference type="PaxDb" id="8022-A0A060Z997"/>
<dbReference type="EMBL" id="FR936090">
    <property type="protein sequence ID" value="CDQ98249.1"/>
    <property type="molecule type" value="Genomic_DNA"/>
</dbReference>
<sequence>HCTYFTIRQSNRQTLCITSALFLLLSTCSMTLSLRPLSSTQHDFVRRERPPRVLTELIQRTKDAVRELDNLQYRKMKKILYQEKHNGPMGESQEEEEESEQASCKMNSLGSNHSIPSTSVSTGSQSSSINSMQEVLDESCSDMTMMHHDYDSTLESSAHTKKDHGYNWDDGVKRDHRPELRPASSDKSQAHNYRHNNFSTIKSASLVRVNTPLSL</sequence>
<keyword evidence="8" id="KW-0808">Transferase</keyword>
<comment type="subcellular location">
    <subcellularLocation>
        <location evidence="1">Cell membrane</location>
        <topology evidence="1">Peripheral membrane protein</topology>
    </subcellularLocation>
    <subcellularLocation>
        <location evidence="2">Cytoplasm</location>
    </subcellularLocation>
</comment>
<evidence type="ECO:0000256" key="12">
    <source>
        <dbReference type="ARBA" id="ARBA00022840"/>
    </source>
</evidence>
<keyword evidence="9" id="KW-0547">Nucleotide-binding</keyword>
<feature type="compositionally biased region" description="Polar residues" evidence="17">
    <location>
        <begin position="185"/>
        <end position="196"/>
    </location>
</feature>
<keyword evidence="10" id="KW-0227">DNA damage</keyword>
<evidence type="ECO:0000256" key="7">
    <source>
        <dbReference type="ARBA" id="ARBA00022527"/>
    </source>
</evidence>
<comment type="similarity">
    <text evidence="3">Belongs to the protein kinase superfamily. STE Ser/Thr protein kinase family. STE20 subfamily.</text>
</comment>
<evidence type="ECO:0000256" key="11">
    <source>
        <dbReference type="ARBA" id="ARBA00022777"/>
    </source>
</evidence>
<evidence type="ECO:0000256" key="1">
    <source>
        <dbReference type="ARBA" id="ARBA00004202"/>
    </source>
</evidence>
<evidence type="ECO:0000256" key="13">
    <source>
        <dbReference type="ARBA" id="ARBA00023054"/>
    </source>
</evidence>
<protein>
    <recommendedName>
        <fullName evidence="4">non-specific serine/threonine protein kinase</fullName>
        <ecNumber evidence="4">2.7.11.1</ecNumber>
    </recommendedName>
</protein>
<keyword evidence="11" id="KW-0418">Kinase</keyword>
<evidence type="ECO:0000256" key="4">
    <source>
        <dbReference type="ARBA" id="ARBA00012513"/>
    </source>
</evidence>
<organism evidence="18 19">
    <name type="scientific">Oncorhynchus mykiss</name>
    <name type="common">Rainbow trout</name>
    <name type="synonym">Salmo gairdneri</name>
    <dbReference type="NCBI Taxonomy" id="8022"/>
    <lineage>
        <taxon>Eukaryota</taxon>
        <taxon>Metazoa</taxon>
        <taxon>Chordata</taxon>
        <taxon>Craniata</taxon>
        <taxon>Vertebrata</taxon>
        <taxon>Euteleostomi</taxon>
        <taxon>Actinopterygii</taxon>
        <taxon>Neopterygii</taxon>
        <taxon>Teleostei</taxon>
        <taxon>Protacanthopterygii</taxon>
        <taxon>Salmoniformes</taxon>
        <taxon>Salmonidae</taxon>
        <taxon>Salmoninae</taxon>
        <taxon>Oncorhynchus</taxon>
    </lineage>
</organism>
<keyword evidence="12" id="KW-0067">ATP-binding</keyword>
<evidence type="ECO:0000256" key="16">
    <source>
        <dbReference type="ARBA" id="ARBA00048679"/>
    </source>
</evidence>
<accession>A0A060Z997</accession>
<feature type="region of interest" description="Disordered" evidence="17">
    <location>
        <begin position="86"/>
        <end position="128"/>
    </location>
</feature>
<evidence type="ECO:0000313" key="19">
    <source>
        <dbReference type="Proteomes" id="UP000193380"/>
    </source>
</evidence>
<dbReference type="EC" id="2.7.11.1" evidence="4"/>
<comment type="catalytic activity">
    <reaction evidence="15">
        <text>L-threonyl-[protein] + ATP = O-phospho-L-threonyl-[protein] + ADP + H(+)</text>
        <dbReference type="Rhea" id="RHEA:46608"/>
        <dbReference type="Rhea" id="RHEA-COMP:11060"/>
        <dbReference type="Rhea" id="RHEA-COMP:11605"/>
        <dbReference type="ChEBI" id="CHEBI:15378"/>
        <dbReference type="ChEBI" id="CHEBI:30013"/>
        <dbReference type="ChEBI" id="CHEBI:30616"/>
        <dbReference type="ChEBI" id="CHEBI:61977"/>
        <dbReference type="ChEBI" id="CHEBI:456216"/>
        <dbReference type="EC" id="2.7.11.1"/>
    </reaction>
</comment>
<dbReference type="PANTHER" id="PTHR47167:SF10">
    <property type="entry name" value="SERINE_THREONINE-PROTEIN KINASE TAO3"/>
    <property type="match status" value="1"/>
</dbReference>
<dbReference type="GO" id="GO:0006974">
    <property type="term" value="P:DNA damage response"/>
    <property type="evidence" value="ECO:0007669"/>
    <property type="project" value="UniProtKB-KW"/>
</dbReference>
<feature type="compositionally biased region" description="Low complexity" evidence="17">
    <location>
        <begin position="114"/>
        <end position="128"/>
    </location>
</feature>
<evidence type="ECO:0000256" key="14">
    <source>
        <dbReference type="ARBA" id="ARBA00023136"/>
    </source>
</evidence>
<dbReference type="GO" id="GO:0005886">
    <property type="term" value="C:plasma membrane"/>
    <property type="evidence" value="ECO:0007669"/>
    <property type="project" value="UniProtKB-SubCell"/>
</dbReference>
<evidence type="ECO:0000256" key="2">
    <source>
        <dbReference type="ARBA" id="ARBA00004496"/>
    </source>
</evidence>
<evidence type="ECO:0000256" key="10">
    <source>
        <dbReference type="ARBA" id="ARBA00022763"/>
    </source>
</evidence>